<organism evidence="11 12">
    <name type="scientific">Streptomyces sodiiphilus</name>
    <dbReference type="NCBI Taxonomy" id="226217"/>
    <lineage>
        <taxon>Bacteria</taxon>
        <taxon>Bacillati</taxon>
        <taxon>Actinomycetota</taxon>
        <taxon>Actinomycetes</taxon>
        <taxon>Kitasatosporales</taxon>
        <taxon>Streptomycetaceae</taxon>
        <taxon>Streptomyces</taxon>
    </lineage>
</organism>
<evidence type="ECO:0000256" key="3">
    <source>
        <dbReference type="ARBA" id="ARBA00022679"/>
    </source>
</evidence>
<evidence type="ECO:0000256" key="2">
    <source>
        <dbReference type="ARBA" id="ARBA00022527"/>
    </source>
</evidence>
<evidence type="ECO:0000256" key="9">
    <source>
        <dbReference type="SAM" id="Phobius"/>
    </source>
</evidence>
<feature type="compositionally biased region" description="Pro residues" evidence="8">
    <location>
        <begin position="276"/>
        <end position="289"/>
    </location>
</feature>
<dbReference type="Gene3D" id="1.10.510.10">
    <property type="entry name" value="Transferase(Phosphotransferase) domain 1"/>
    <property type="match status" value="1"/>
</dbReference>
<dbReference type="PROSITE" id="PS00108">
    <property type="entry name" value="PROTEIN_KINASE_ST"/>
    <property type="match status" value="1"/>
</dbReference>
<dbReference type="Pfam" id="PF00069">
    <property type="entry name" value="Pkinase"/>
    <property type="match status" value="1"/>
</dbReference>
<evidence type="ECO:0000256" key="4">
    <source>
        <dbReference type="ARBA" id="ARBA00022741"/>
    </source>
</evidence>
<dbReference type="Gene3D" id="3.30.200.20">
    <property type="entry name" value="Phosphorylase Kinase, domain 1"/>
    <property type="match status" value="1"/>
</dbReference>
<keyword evidence="6 7" id="KW-0067">ATP-binding</keyword>
<proteinExistence type="predicted"/>
<feature type="transmembrane region" description="Helical" evidence="9">
    <location>
        <begin position="317"/>
        <end position="340"/>
    </location>
</feature>
<evidence type="ECO:0000256" key="5">
    <source>
        <dbReference type="ARBA" id="ARBA00022777"/>
    </source>
</evidence>
<dbReference type="EMBL" id="BAAAMJ010000030">
    <property type="protein sequence ID" value="GAA1919975.1"/>
    <property type="molecule type" value="Genomic_DNA"/>
</dbReference>
<reference evidence="12" key="1">
    <citation type="journal article" date="2019" name="Int. J. Syst. Evol. Microbiol.">
        <title>The Global Catalogue of Microorganisms (GCM) 10K type strain sequencing project: providing services to taxonomists for standard genome sequencing and annotation.</title>
        <authorList>
            <consortium name="The Broad Institute Genomics Platform"/>
            <consortium name="The Broad Institute Genome Sequencing Center for Infectious Disease"/>
            <person name="Wu L."/>
            <person name="Ma J."/>
        </authorList>
    </citation>
    <scope>NUCLEOTIDE SEQUENCE [LARGE SCALE GENOMIC DNA]</scope>
    <source>
        <strain evidence="12">JCM 13581</strain>
    </source>
</reference>
<dbReference type="InterPro" id="IPR017441">
    <property type="entry name" value="Protein_kinase_ATP_BS"/>
</dbReference>
<keyword evidence="5" id="KW-0418">Kinase</keyword>
<dbReference type="InterPro" id="IPR008271">
    <property type="entry name" value="Ser/Thr_kinase_AS"/>
</dbReference>
<dbReference type="SUPFAM" id="SSF56112">
    <property type="entry name" value="Protein kinase-like (PK-like)"/>
    <property type="match status" value="1"/>
</dbReference>
<keyword evidence="2" id="KW-0723">Serine/threonine-protein kinase</keyword>
<evidence type="ECO:0000256" key="1">
    <source>
        <dbReference type="ARBA" id="ARBA00012513"/>
    </source>
</evidence>
<feature type="region of interest" description="Disordered" evidence="8">
    <location>
        <begin position="345"/>
        <end position="415"/>
    </location>
</feature>
<keyword evidence="12" id="KW-1185">Reference proteome</keyword>
<evidence type="ECO:0000259" key="10">
    <source>
        <dbReference type="PROSITE" id="PS50011"/>
    </source>
</evidence>
<evidence type="ECO:0000313" key="12">
    <source>
        <dbReference type="Proteomes" id="UP001501303"/>
    </source>
</evidence>
<dbReference type="Proteomes" id="UP001501303">
    <property type="component" value="Unassembled WGS sequence"/>
</dbReference>
<feature type="compositionally biased region" description="Gly residues" evidence="8">
    <location>
        <begin position="345"/>
        <end position="361"/>
    </location>
</feature>
<protein>
    <recommendedName>
        <fullName evidence="1">non-specific serine/threonine protein kinase</fullName>
        <ecNumber evidence="1">2.7.11.1</ecNumber>
    </recommendedName>
</protein>
<feature type="domain" description="Protein kinase" evidence="10">
    <location>
        <begin position="14"/>
        <end position="267"/>
    </location>
</feature>
<keyword evidence="9" id="KW-0812">Transmembrane</keyword>
<sequence>MSGGRAGQVVDGRFQLIAPLGRGGMGTVWRARDLALEREVALKEVRPPDPGSGREGQDLRERVLREARALARVSHPNVVTIHHIVDIAPHPWLVMELLPGRTLETVRTAGPLAPAEAARYGRDVLAALCAAHAGGIHHRDVKPANVLLREDGSAVLTDFGIAAVAGSSSLTVTGGIVGSPEYMAPERARGGRDLPASDLWSLGMMLYVLVEGRSPMRRDTVLATLTAVLEDPVPVPVRAGQLAPVLAAVLVKNPELRPDAGRLDAMLSAVAQGRAGPPPGPPPPPPGSPALPTAPSARQDTQVTAPRPTPHRRRTTVLAGLVAAALLLAGATTAGLLLAANGGDSGGGTGGDSGGTGGDSGGELTRPDTPPATDGTADGETGTDRPDEDLTDGENGSPEGGQESGRPSPDLTVAVPGQESADSWIAQLFSEPVASGAQARDRALAAVRAEVPEALVLRSDDFASLNPGYWVIYAPGPFAGGQEALRFCAERGRTTPNECVGRYLSHRHGDIELICHPERGENSRCER</sequence>
<evidence type="ECO:0000256" key="8">
    <source>
        <dbReference type="SAM" id="MobiDB-lite"/>
    </source>
</evidence>
<feature type="region of interest" description="Disordered" evidence="8">
    <location>
        <begin position="271"/>
        <end position="313"/>
    </location>
</feature>
<keyword evidence="9" id="KW-1133">Transmembrane helix</keyword>
<name>A0ABP5AQC8_9ACTN</name>
<evidence type="ECO:0000256" key="7">
    <source>
        <dbReference type="PROSITE-ProRule" id="PRU10141"/>
    </source>
</evidence>
<dbReference type="CDD" id="cd14014">
    <property type="entry name" value="STKc_PknB_like"/>
    <property type="match status" value="1"/>
</dbReference>
<accession>A0ABP5AQC8</accession>
<comment type="caution">
    <text evidence="11">The sequence shown here is derived from an EMBL/GenBank/DDBJ whole genome shotgun (WGS) entry which is preliminary data.</text>
</comment>
<gene>
    <name evidence="11" type="ORF">GCM10009716_30790</name>
</gene>
<dbReference type="PROSITE" id="PS50011">
    <property type="entry name" value="PROTEIN_KINASE_DOM"/>
    <property type="match status" value="1"/>
</dbReference>
<feature type="binding site" evidence="7">
    <location>
        <position position="43"/>
    </location>
    <ligand>
        <name>ATP</name>
        <dbReference type="ChEBI" id="CHEBI:30616"/>
    </ligand>
</feature>
<dbReference type="RefSeq" id="WP_344262608.1">
    <property type="nucleotide sequence ID" value="NZ_BAAAMJ010000030.1"/>
</dbReference>
<dbReference type="SMART" id="SM00220">
    <property type="entry name" value="S_TKc"/>
    <property type="match status" value="1"/>
</dbReference>
<dbReference type="PROSITE" id="PS00107">
    <property type="entry name" value="PROTEIN_KINASE_ATP"/>
    <property type="match status" value="1"/>
</dbReference>
<keyword evidence="9" id="KW-0472">Membrane</keyword>
<dbReference type="PANTHER" id="PTHR43289">
    <property type="entry name" value="MITOGEN-ACTIVATED PROTEIN KINASE KINASE KINASE 20-RELATED"/>
    <property type="match status" value="1"/>
</dbReference>
<dbReference type="InterPro" id="IPR000719">
    <property type="entry name" value="Prot_kinase_dom"/>
</dbReference>
<dbReference type="InterPro" id="IPR011009">
    <property type="entry name" value="Kinase-like_dom_sf"/>
</dbReference>
<keyword evidence="4 7" id="KW-0547">Nucleotide-binding</keyword>
<evidence type="ECO:0000313" key="11">
    <source>
        <dbReference type="EMBL" id="GAA1919975.1"/>
    </source>
</evidence>
<dbReference type="EC" id="2.7.11.1" evidence="1"/>
<evidence type="ECO:0000256" key="6">
    <source>
        <dbReference type="ARBA" id="ARBA00022840"/>
    </source>
</evidence>
<dbReference type="PANTHER" id="PTHR43289:SF6">
    <property type="entry name" value="SERINE_THREONINE-PROTEIN KINASE NEKL-3"/>
    <property type="match status" value="1"/>
</dbReference>
<keyword evidence="3" id="KW-0808">Transferase</keyword>